<dbReference type="PANTHER" id="PTHR38674">
    <property type="entry name" value="ALKANE 1-MONOOXYGENASE 1"/>
    <property type="match status" value="1"/>
</dbReference>
<keyword evidence="6" id="KW-0479">Metal-binding</keyword>
<keyword evidence="7" id="KW-1133">Transmembrane helix</keyword>
<dbReference type="GO" id="GO:0046872">
    <property type="term" value="F:metal ion binding"/>
    <property type="evidence" value="ECO:0007669"/>
    <property type="project" value="UniProtKB-KW"/>
</dbReference>
<dbReference type="GO" id="GO:0005886">
    <property type="term" value="C:plasma membrane"/>
    <property type="evidence" value="ECO:0007669"/>
    <property type="project" value="UniProtKB-SubCell"/>
</dbReference>
<evidence type="ECO:0000256" key="7">
    <source>
        <dbReference type="ARBA" id="ARBA00022989"/>
    </source>
</evidence>
<dbReference type="AlphaFoldDB" id="A0A1R2BP92"/>
<comment type="caution">
    <text evidence="13">The sequence shown here is derived from an EMBL/GenBank/DDBJ whole genome shotgun (WGS) entry which is preliminary data.</text>
</comment>
<evidence type="ECO:0000256" key="3">
    <source>
        <dbReference type="ARBA" id="ARBA00022475"/>
    </source>
</evidence>
<accession>A0A1R2BP92</accession>
<evidence type="ECO:0000259" key="12">
    <source>
        <dbReference type="Pfam" id="PF00487"/>
    </source>
</evidence>
<evidence type="ECO:0000313" key="14">
    <source>
        <dbReference type="Proteomes" id="UP000187209"/>
    </source>
</evidence>
<evidence type="ECO:0000256" key="11">
    <source>
        <dbReference type="ARBA" id="ARBA00023136"/>
    </source>
</evidence>
<evidence type="ECO:0000256" key="9">
    <source>
        <dbReference type="ARBA" id="ARBA00023004"/>
    </source>
</evidence>
<evidence type="ECO:0000256" key="6">
    <source>
        <dbReference type="ARBA" id="ARBA00022723"/>
    </source>
</evidence>
<name>A0A1R2BP92_9CILI</name>
<keyword evidence="5" id="KW-0812">Transmembrane</keyword>
<dbReference type="OrthoDB" id="507375at2759"/>
<dbReference type="GO" id="GO:0004497">
    <property type="term" value="F:monooxygenase activity"/>
    <property type="evidence" value="ECO:0007669"/>
    <property type="project" value="UniProtKB-KW"/>
</dbReference>
<dbReference type="GO" id="GO:0006629">
    <property type="term" value="P:lipid metabolic process"/>
    <property type="evidence" value="ECO:0007669"/>
    <property type="project" value="InterPro"/>
</dbReference>
<evidence type="ECO:0000256" key="4">
    <source>
        <dbReference type="ARBA" id="ARBA00022519"/>
    </source>
</evidence>
<organism evidence="13 14">
    <name type="scientific">Stentor coeruleus</name>
    <dbReference type="NCBI Taxonomy" id="5963"/>
    <lineage>
        <taxon>Eukaryota</taxon>
        <taxon>Sar</taxon>
        <taxon>Alveolata</taxon>
        <taxon>Ciliophora</taxon>
        <taxon>Postciliodesmatophora</taxon>
        <taxon>Heterotrichea</taxon>
        <taxon>Heterotrichida</taxon>
        <taxon>Stentoridae</taxon>
        <taxon>Stentor</taxon>
    </lineage>
</organism>
<evidence type="ECO:0000256" key="1">
    <source>
        <dbReference type="ARBA" id="ARBA00004429"/>
    </source>
</evidence>
<keyword evidence="8" id="KW-0560">Oxidoreductase</keyword>
<keyword evidence="10" id="KW-0503">Monooxygenase</keyword>
<sequence>MLKSLYLHFYSEHLYGHHKYVSTPNDPATAKFGQTLYEFIPQTIKGGFMNAWKRECKATKKLGKSPYSLNNNFIQWLSMEAIFTFSIWCIWGWKTLGLFLFQAFFSIFMLETINYIRHYGLQRKKQANRLYEPVTTKHSWNAPQTLQNFMLIKVQRHSDHHANSYKPYQTLLSCEDSPNLPCGYTVCVLASFFPPVWFRIINPLAEATNKQGQPNEEQMKKSNDALKIWLAIQTSIISILALII</sequence>
<gene>
    <name evidence="13" type="ORF">SteCoe_21595</name>
</gene>
<keyword evidence="9" id="KW-0408">Iron</keyword>
<keyword evidence="4" id="KW-0997">Cell inner membrane</keyword>
<evidence type="ECO:0000256" key="5">
    <source>
        <dbReference type="ARBA" id="ARBA00022692"/>
    </source>
</evidence>
<dbReference type="PANTHER" id="PTHR38674:SF1">
    <property type="entry name" value="ALKANE 1-MONOOXYGENASE 1"/>
    <property type="match status" value="1"/>
</dbReference>
<protein>
    <recommendedName>
        <fullName evidence="12">Fatty acid desaturase domain-containing protein</fullName>
    </recommendedName>
</protein>
<keyword evidence="3" id="KW-1003">Cell membrane</keyword>
<dbReference type="CDD" id="cd03512">
    <property type="entry name" value="Alkane-hydroxylase"/>
    <property type="match status" value="1"/>
</dbReference>
<keyword evidence="11" id="KW-0472">Membrane</keyword>
<comment type="similarity">
    <text evidence="2">Belongs to the fatty acid desaturase type 1 family. AlkB subfamily.</text>
</comment>
<evidence type="ECO:0000256" key="8">
    <source>
        <dbReference type="ARBA" id="ARBA00023002"/>
    </source>
</evidence>
<proteinExistence type="inferred from homology"/>
<keyword evidence="14" id="KW-1185">Reference proteome</keyword>
<feature type="domain" description="Fatty acid desaturase" evidence="12">
    <location>
        <begin position="5"/>
        <end position="171"/>
    </location>
</feature>
<dbReference type="EMBL" id="MPUH01000515">
    <property type="protein sequence ID" value="OMJ78571.1"/>
    <property type="molecule type" value="Genomic_DNA"/>
</dbReference>
<evidence type="ECO:0000313" key="13">
    <source>
        <dbReference type="EMBL" id="OMJ78571.1"/>
    </source>
</evidence>
<dbReference type="Pfam" id="PF00487">
    <property type="entry name" value="FA_desaturase"/>
    <property type="match status" value="1"/>
</dbReference>
<dbReference type="InterPro" id="IPR033885">
    <property type="entry name" value="AlkB/XylM"/>
</dbReference>
<evidence type="ECO:0000256" key="10">
    <source>
        <dbReference type="ARBA" id="ARBA00023033"/>
    </source>
</evidence>
<dbReference type="InterPro" id="IPR005804">
    <property type="entry name" value="FA_desaturase_dom"/>
</dbReference>
<dbReference type="Proteomes" id="UP000187209">
    <property type="component" value="Unassembled WGS sequence"/>
</dbReference>
<reference evidence="13 14" key="1">
    <citation type="submission" date="2016-11" db="EMBL/GenBank/DDBJ databases">
        <title>The macronuclear genome of Stentor coeruleus: a giant cell with tiny introns.</title>
        <authorList>
            <person name="Slabodnick M."/>
            <person name="Ruby J.G."/>
            <person name="Reiff S.B."/>
            <person name="Swart E.C."/>
            <person name="Gosai S."/>
            <person name="Prabakaran S."/>
            <person name="Witkowska E."/>
            <person name="Larue G.E."/>
            <person name="Fisher S."/>
            <person name="Freeman R.M."/>
            <person name="Gunawardena J."/>
            <person name="Chu W."/>
            <person name="Stover N.A."/>
            <person name="Gregory B.D."/>
            <person name="Nowacki M."/>
            <person name="Derisi J."/>
            <person name="Roy S.W."/>
            <person name="Marshall W.F."/>
            <person name="Sood P."/>
        </authorList>
    </citation>
    <scope>NUCLEOTIDE SEQUENCE [LARGE SCALE GENOMIC DNA]</scope>
    <source>
        <strain evidence="13">WM001</strain>
    </source>
</reference>
<evidence type="ECO:0000256" key="2">
    <source>
        <dbReference type="ARBA" id="ARBA00010823"/>
    </source>
</evidence>
<comment type="subcellular location">
    <subcellularLocation>
        <location evidence="1">Cell inner membrane</location>
        <topology evidence="1">Multi-pass membrane protein</topology>
    </subcellularLocation>
</comment>